<name>A0ABX3ES66_9BACL</name>
<dbReference type="EMBL" id="LVWI01000030">
    <property type="protein sequence ID" value="OKP88509.1"/>
    <property type="molecule type" value="Genomic_DNA"/>
</dbReference>
<dbReference type="InterPro" id="IPR009057">
    <property type="entry name" value="Homeodomain-like_sf"/>
</dbReference>
<keyword evidence="1" id="KW-0805">Transcription regulation</keyword>
<dbReference type="InterPro" id="IPR018062">
    <property type="entry name" value="HTH_AraC-typ_CS"/>
</dbReference>
<evidence type="ECO:0000256" key="2">
    <source>
        <dbReference type="ARBA" id="ARBA00023125"/>
    </source>
</evidence>
<feature type="transmembrane region" description="Helical" evidence="4">
    <location>
        <begin position="12"/>
        <end position="35"/>
    </location>
</feature>
<keyword evidence="2" id="KW-0238">DNA-binding</keyword>
<dbReference type="Proteomes" id="UP000186058">
    <property type="component" value="Unassembled WGS sequence"/>
</dbReference>
<keyword evidence="3" id="KW-0804">Transcription</keyword>
<protein>
    <recommendedName>
        <fullName evidence="5">HTH araC/xylS-type domain-containing protein</fullName>
    </recommendedName>
</protein>
<dbReference type="PROSITE" id="PS00041">
    <property type="entry name" value="HTH_ARAC_FAMILY_1"/>
    <property type="match status" value="1"/>
</dbReference>
<dbReference type="Gene3D" id="3.30.450.20">
    <property type="entry name" value="PAS domain"/>
    <property type="match status" value="1"/>
</dbReference>
<evidence type="ECO:0000256" key="1">
    <source>
        <dbReference type="ARBA" id="ARBA00023015"/>
    </source>
</evidence>
<dbReference type="PANTHER" id="PTHR43280:SF2">
    <property type="entry name" value="HTH-TYPE TRANSCRIPTIONAL REGULATOR EXSA"/>
    <property type="match status" value="1"/>
</dbReference>
<dbReference type="Pfam" id="PF12833">
    <property type="entry name" value="HTH_18"/>
    <property type="match status" value="1"/>
</dbReference>
<sequence length="775" mass="87455">MKKNGNSAFANLAISYVTIVMVIVLLLCSIFYMYFPKNYNEEIQKKNQIILESAANYIESSVFQRVQQIYLDLSLGEPVSIDIFAKDTLQGNHGTVLDLQDLLKNEVADHVDIVSAVHLYYPKQKIMISSDSGLRYLDQEREAAAAAVSWMERLQNSDSSFVWTEARMAPQDINRSLSDDSLVDPMISYAHSYPFHSTGADCDLMIAVDMKEEAISGIIRHIMPSDYKNTFVMGPSGTIISAADKGILGHSAGSSSLINKILSSTAVAESFTDTINRGSHEVSFHTFPSNDWKIYNITPTDNYYQKSILLQRTVLLICLLAAIVGMVLSGIFTVAIYDPLKRLRDKMKGMFDNTPDAGLNEYTLIDTAINKLTRKVSSLEETLQANSPVIKHNIVLNLLNNSYSEEELVEQLQSIHIPIAYTRYCCMLIDPFSPGFKALHSKTAQFVLYRMINQLEAADFAGCHIIAEELPDKKVAVIVCTDKAEEGLLEQISGFILSEVKRSFDLKFKISLGCWVGRFMEVHKSFGEAKILAKYGFLLPEVSVIKDTSLLEREVSPNEIPQAVLLKFKEKLQARNIEGAFAAVDHLLDLMREGVYSADYCRFILLNTVSVYSDYLISVRYTPSDHVKINLYNEYTSIYDINGYREWLTDSIAVCISHMEKRSDNRTSESIEAVKQYISSHLSEELSLDTVAGKVFLSAKYLSKIFKEETGMNYIEYVTGKRMEKALELMANHNMTIEQIANTVGYGTTAYFIKKFKEKNGYTPKHYIRQLMEQS</sequence>
<dbReference type="SUPFAM" id="SSF46689">
    <property type="entry name" value="Homeodomain-like"/>
    <property type="match status" value="2"/>
</dbReference>
<keyword evidence="4" id="KW-0472">Membrane</keyword>
<feature type="transmembrane region" description="Helical" evidence="4">
    <location>
        <begin position="314"/>
        <end position="337"/>
    </location>
</feature>
<dbReference type="SMART" id="SM00342">
    <property type="entry name" value="HTH_ARAC"/>
    <property type="match status" value="1"/>
</dbReference>
<comment type="caution">
    <text evidence="6">The sequence shown here is derived from an EMBL/GenBank/DDBJ whole genome shotgun (WGS) entry which is preliminary data.</text>
</comment>
<evidence type="ECO:0000313" key="6">
    <source>
        <dbReference type="EMBL" id="OKP88509.1"/>
    </source>
</evidence>
<proteinExistence type="predicted"/>
<organism evidence="6 7">
    <name type="scientific">Paenibacillus helianthi</name>
    <dbReference type="NCBI Taxonomy" id="1349432"/>
    <lineage>
        <taxon>Bacteria</taxon>
        <taxon>Bacillati</taxon>
        <taxon>Bacillota</taxon>
        <taxon>Bacilli</taxon>
        <taxon>Bacillales</taxon>
        <taxon>Paenibacillaceae</taxon>
        <taxon>Paenibacillus</taxon>
    </lineage>
</organism>
<dbReference type="Gene3D" id="1.10.10.60">
    <property type="entry name" value="Homeodomain-like"/>
    <property type="match status" value="2"/>
</dbReference>
<dbReference type="InterPro" id="IPR018060">
    <property type="entry name" value="HTH_AraC"/>
</dbReference>
<keyword evidence="7" id="KW-1185">Reference proteome</keyword>
<gene>
    <name evidence="6" type="ORF">A3844_07350</name>
</gene>
<keyword evidence="4" id="KW-1133">Transmembrane helix</keyword>
<evidence type="ECO:0000256" key="3">
    <source>
        <dbReference type="ARBA" id="ARBA00023163"/>
    </source>
</evidence>
<dbReference type="RefSeq" id="WP_074107053.1">
    <property type="nucleotide sequence ID" value="NZ_LVWI01000030.1"/>
</dbReference>
<reference evidence="6 7" key="1">
    <citation type="submission" date="2016-03" db="EMBL/GenBank/DDBJ databases">
        <authorList>
            <person name="Sant'Anna F.H."/>
            <person name="Ambrosini A."/>
            <person name="Souza R."/>
            <person name="Bach E."/>
            <person name="Fernandes G."/>
            <person name="Balsanelli E."/>
            <person name="Baura V.A."/>
            <person name="Souza E.M."/>
            <person name="Passaglia L."/>
        </authorList>
    </citation>
    <scope>NUCLEOTIDE SEQUENCE [LARGE SCALE GENOMIC DNA]</scope>
    <source>
        <strain evidence="6 7">P26E</strain>
    </source>
</reference>
<dbReference type="PANTHER" id="PTHR43280">
    <property type="entry name" value="ARAC-FAMILY TRANSCRIPTIONAL REGULATOR"/>
    <property type="match status" value="1"/>
</dbReference>
<dbReference type="PROSITE" id="PS01124">
    <property type="entry name" value="HTH_ARAC_FAMILY_2"/>
    <property type="match status" value="1"/>
</dbReference>
<accession>A0ABX3ES66</accession>
<keyword evidence="4" id="KW-0812">Transmembrane</keyword>
<evidence type="ECO:0000256" key="4">
    <source>
        <dbReference type="SAM" id="Phobius"/>
    </source>
</evidence>
<feature type="domain" description="HTH araC/xylS-type" evidence="5">
    <location>
        <begin position="672"/>
        <end position="770"/>
    </location>
</feature>
<evidence type="ECO:0000259" key="5">
    <source>
        <dbReference type="PROSITE" id="PS01124"/>
    </source>
</evidence>
<evidence type="ECO:0000313" key="7">
    <source>
        <dbReference type="Proteomes" id="UP000186058"/>
    </source>
</evidence>